<dbReference type="EMBL" id="CCXY01000015">
    <property type="protein sequence ID" value="CEG11077.1"/>
    <property type="molecule type" value="Genomic_DNA"/>
</dbReference>
<accession>A0A098E5U6</accession>
<dbReference type="NCBIfam" id="TIGR00322">
    <property type="entry name" value="diphth2_R"/>
    <property type="match status" value="1"/>
</dbReference>
<dbReference type="AlphaFoldDB" id="A0A098E5U6"/>
<gene>
    <name evidence="1" type="ORF">MSIBF_A1110002</name>
</gene>
<sequence length="219" mass="25082">MEIMFVPCYYAKEISGDLLNELLRFLEGVEKIGITYVIQHEKNATELKKFLEENKKNVIICGKILGCDISNAKRYEEKVEKFIYVGSGKFHPYNLKAQIGKDVLILDPISHTITKISDAEIKLMKRKRYSRIAKASLAHTFGIIVSLRTYQNNMEKAFQLKEKIESADRKAFIFAGNDINDSNLLGFEVDAYINTACPRINEDEFSKVIINADEVEFIL</sequence>
<dbReference type="InterPro" id="IPR042265">
    <property type="entry name" value="DPH1/DPH2_3"/>
</dbReference>
<dbReference type="InterPro" id="IPR016435">
    <property type="entry name" value="DPH1/DPH2"/>
</dbReference>
<evidence type="ECO:0008006" key="2">
    <source>
        <dbReference type="Google" id="ProtNLM"/>
    </source>
</evidence>
<dbReference type="GO" id="GO:0090560">
    <property type="term" value="F:2-(3-amino-3-carboxypropyl)histidine synthase activity"/>
    <property type="evidence" value="ECO:0007669"/>
    <property type="project" value="InterPro"/>
</dbReference>
<name>A0A098E5U6_9ZZZZ</name>
<dbReference type="Gene3D" id="3.40.50.11860">
    <property type="entry name" value="Diphthamide synthesis DPH1/DPH2 domain 3"/>
    <property type="match status" value="1"/>
</dbReference>
<protein>
    <recommendedName>
        <fullName evidence="2">2-(3-amino-3-carboxypropyl)histidine synthase</fullName>
    </recommendedName>
</protein>
<dbReference type="InterPro" id="IPR042264">
    <property type="entry name" value="DPH1/DPH2_2"/>
</dbReference>
<organism evidence="1">
    <name type="scientific">groundwater metagenome</name>
    <dbReference type="NCBI Taxonomy" id="717931"/>
    <lineage>
        <taxon>unclassified sequences</taxon>
        <taxon>metagenomes</taxon>
        <taxon>ecological metagenomes</taxon>
    </lineage>
</organism>
<dbReference type="SFLD" id="SFLDS00032">
    <property type="entry name" value="Radical_SAM_3-amino-3-carboxyp"/>
    <property type="match status" value="1"/>
</dbReference>
<dbReference type="PANTHER" id="PTHR10762:SF1">
    <property type="entry name" value="2-(3-AMINO-3-CARBOXYPROPYL)HISTIDINE SYNTHASE SUBUNIT 1"/>
    <property type="match status" value="1"/>
</dbReference>
<reference evidence="1" key="1">
    <citation type="submission" date="2014-09" db="EMBL/GenBank/DDBJ databases">
        <authorList>
            <person name="Probst J Alexander"/>
        </authorList>
    </citation>
    <scope>NUCLEOTIDE SEQUENCE</scope>
</reference>
<evidence type="ECO:0000313" key="1">
    <source>
        <dbReference type="EMBL" id="CEG11077.1"/>
    </source>
</evidence>
<dbReference type="GO" id="GO:0017183">
    <property type="term" value="P:protein histidyl modification to diphthamide"/>
    <property type="evidence" value="ECO:0007669"/>
    <property type="project" value="InterPro"/>
</dbReference>
<dbReference type="PANTHER" id="PTHR10762">
    <property type="entry name" value="DIPHTHAMIDE BIOSYNTHESIS PROTEIN"/>
    <property type="match status" value="1"/>
</dbReference>
<dbReference type="Pfam" id="PF01866">
    <property type="entry name" value="Diphthamide_syn"/>
    <property type="match status" value="1"/>
</dbReference>
<proteinExistence type="predicted"/>
<dbReference type="Gene3D" id="3.40.50.11850">
    <property type="entry name" value="Diphthamide synthesis DPH1/DPH2 domain 2"/>
    <property type="match status" value="1"/>
</dbReference>